<feature type="signal peptide" evidence="1">
    <location>
        <begin position="1"/>
        <end position="24"/>
    </location>
</feature>
<feature type="chain" id="PRO_5040777414" evidence="1">
    <location>
        <begin position="25"/>
        <end position="393"/>
    </location>
</feature>
<keyword evidence="1" id="KW-0732">Signal</keyword>
<protein>
    <submittedName>
        <fullName evidence="2">BgTH12-04389</fullName>
    </submittedName>
</protein>
<reference evidence="2" key="1">
    <citation type="submission" date="2020-10" db="EMBL/GenBank/DDBJ databases">
        <authorList>
            <person name="Muller C M."/>
        </authorList>
    </citation>
    <scope>NUCLEOTIDE SEQUENCE</scope>
    <source>
        <strain evidence="2">THUN-12</strain>
    </source>
</reference>
<evidence type="ECO:0000313" key="3">
    <source>
        <dbReference type="Proteomes" id="UP000683417"/>
    </source>
</evidence>
<evidence type="ECO:0000313" key="2">
    <source>
        <dbReference type="EMBL" id="CAD6498728.1"/>
    </source>
</evidence>
<dbReference type="AlphaFoldDB" id="A0A9W4GBY5"/>
<comment type="caution">
    <text evidence="2">The sequence shown here is derived from an EMBL/GenBank/DDBJ whole genome shotgun (WGS) entry which is preliminary data.</text>
</comment>
<proteinExistence type="predicted"/>
<gene>
    <name evidence="2" type="ORF">BGTH12_LOCUS86</name>
</gene>
<dbReference type="EMBL" id="CAJHIT010000001">
    <property type="protein sequence ID" value="CAD6498728.1"/>
    <property type="molecule type" value="Genomic_DNA"/>
</dbReference>
<evidence type="ECO:0000256" key="1">
    <source>
        <dbReference type="SAM" id="SignalP"/>
    </source>
</evidence>
<dbReference type="Proteomes" id="UP000683417">
    <property type="component" value="Unassembled WGS sequence"/>
</dbReference>
<accession>A0A9W4GBY5</accession>
<name>A0A9W4GBY5_BLUGR</name>
<sequence>MRKQLLRNFGLLFHTYLQIAGSSASPTATFASEPKSEFSGYVCDGNYFSNEHITRKINTAWFGLFNGKPGSGVVSHFEDTRIFCGTSKPLFAGPVPIDHYIPGRDNVENIRVIFDIERNLVGLVMIHDTDIRLCREILDSTASADFNPNLHALLGYKCGHQIYELEYIEKSYNAARAELQEHGLQQPRMFPMLRNKIGSIYHNFIIWPLLISRIVFENGDLRGRDFIAFQDGLHSLSVFHTEDNVDNICPLIWTNITPFHSTPGFLKKHFVAPGNNEREIDCYGEVFKHDYIINNIKIVIKTHKYQLENKLDFKYPMHTGKSPTKFKSKGWLWPLQTQEKPRGVPRSEFQYFLHVDELFQYLGVYYMKNSNYLLCIPRILEKFSNFTPQYCEL</sequence>
<organism evidence="2 3">
    <name type="scientific">Blumeria graminis f. sp. triticale</name>
    <dbReference type="NCBI Taxonomy" id="1689686"/>
    <lineage>
        <taxon>Eukaryota</taxon>
        <taxon>Fungi</taxon>
        <taxon>Dikarya</taxon>
        <taxon>Ascomycota</taxon>
        <taxon>Pezizomycotina</taxon>
        <taxon>Leotiomycetes</taxon>
        <taxon>Erysiphales</taxon>
        <taxon>Erysiphaceae</taxon>
        <taxon>Blumeria</taxon>
    </lineage>
</organism>